<evidence type="ECO:0000259" key="1">
    <source>
        <dbReference type="Pfam" id="PF01370"/>
    </source>
</evidence>
<dbReference type="PANTHER" id="PTHR12126:SF11">
    <property type="entry name" value="NADH DEHYDROGENASE [UBIQUINONE] 1 ALPHA SUBCOMPLEX SUBUNIT 9, MITOCHONDRIAL"/>
    <property type="match status" value="1"/>
</dbReference>
<dbReference type="SUPFAM" id="SSF51735">
    <property type="entry name" value="NAD(P)-binding Rossmann-fold domains"/>
    <property type="match status" value="1"/>
</dbReference>
<name>A0ABR9G585_9GAMM</name>
<dbReference type="PANTHER" id="PTHR12126">
    <property type="entry name" value="NADH-UBIQUINONE OXIDOREDUCTASE 39 KDA SUBUNIT-RELATED"/>
    <property type="match status" value="1"/>
</dbReference>
<sequence length="322" mass="36294">MASKHGATDLSTAQKIVLPGGAGLVGQNLVARLKDRGYRNIVVLDKHHDNLAVLKRIQPDIVAEYADLAEPGEWQRHIADADVVVMLQAQIGGNYYQEFERNNLDSTRNVLAAMDGQHRPYLVHISSSVVESVADDFYTNTKKAQEQIVLDSGIPCPILRPTLMFGWFDRKHLGWLSRFMQKVPVFPIPGHGRYMRQPLYVGDFCNVIISCIENRAQSGIFNISGHEKVDYIDIIRQIKKATSAKAIIVKIPYPIFKVLLWVWALFDKNPPFTVQQLAALIAKDEFEVIDWPGIFGVKSTPFAAAVEETFNDPRYSQVTLEF</sequence>
<dbReference type="Proteomes" id="UP000651010">
    <property type="component" value="Unassembled WGS sequence"/>
</dbReference>
<dbReference type="RefSeq" id="WP_192554027.1">
    <property type="nucleotide sequence ID" value="NZ_JACZZA010000001.1"/>
</dbReference>
<evidence type="ECO:0000313" key="3">
    <source>
        <dbReference type="Proteomes" id="UP000651010"/>
    </source>
</evidence>
<protein>
    <submittedName>
        <fullName evidence="2">NAD-dependent epimerase/dehydratase family protein</fullName>
    </submittedName>
</protein>
<keyword evidence="3" id="KW-1185">Reference proteome</keyword>
<evidence type="ECO:0000313" key="2">
    <source>
        <dbReference type="EMBL" id="MBE1159185.1"/>
    </source>
</evidence>
<dbReference type="InterPro" id="IPR036291">
    <property type="entry name" value="NAD(P)-bd_dom_sf"/>
</dbReference>
<dbReference type="Pfam" id="PF01370">
    <property type="entry name" value="Epimerase"/>
    <property type="match status" value="1"/>
</dbReference>
<gene>
    <name evidence="2" type="ORF">IGX34_02235</name>
</gene>
<proteinExistence type="predicted"/>
<accession>A0ABR9G585</accession>
<reference evidence="2 3" key="1">
    <citation type="submission" date="2020-09" db="EMBL/GenBank/DDBJ databases">
        <title>Dyella sp. 7MK23 isolated from forest soil.</title>
        <authorList>
            <person name="Fu J."/>
        </authorList>
    </citation>
    <scope>NUCLEOTIDE SEQUENCE [LARGE SCALE GENOMIC DNA]</scope>
    <source>
        <strain evidence="2 3">7MK23</strain>
    </source>
</reference>
<dbReference type="InterPro" id="IPR001509">
    <property type="entry name" value="Epimerase_deHydtase"/>
</dbReference>
<dbReference type="Gene3D" id="3.40.50.720">
    <property type="entry name" value="NAD(P)-binding Rossmann-like Domain"/>
    <property type="match status" value="1"/>
</dbReference>
<dbReference type="EMBL" id="JACZZA010000001">
    <property type="protein sequence ID" value="MBE1159185.1"/>
    <property type="molecule type" value="Genomic_DNA"/>
</dbReference>
<feature type="domain" description="NAD-dependent epimerase/dehydratase" evidence="1">
    <location>
        <begin position="17"/>
        <end position="223"/>
    </location>
</feature>
<organism evidence="2 3">
    <name type="scientific">Dyella acidiphila</name>
    <dbReference type="NCBI Taxonomy" id="2775866"/>
    <lineage>
        <taxon>Bacteria</taxon>
        <taxon>Pseudomonadati</taxon>
        <taxon>Pseudomonadota</taxon>
        <taxon>Gammaproteobacteria</taxon>
        <taxon>Lysobacterales</taxon>
        <taxon>Rhodanobacteraceae</taxon>
        <taxon>Dyella</taxon>
    </lineage>
</organism>
<comment type="caution">
    <text evidence="2">The sequence shown here is derived from an EMBL/GenBank/DDBJ whole genome shotgun (WGS) entry which is preliminary data.</text>
</comment>
<dbReference type="InterPro" id="IPR051207">
    <property type="entry name" value="ComplexI_NDUFA9_subunit"/>
</dbReference>